<dbReference type="EMBL" id="BJMH01000037">
    <property type="protein sequence ID" value="GEB35306.1"/>
    <property type="molecule type" value="Genomic_DNA"/>
</dbReference>
<feature type="region of interest" description="Disordered" evidence="1">
    <location>
        <begin position="1"/>
        <end position="22"/>
    </location>
</feature>
<protein>
    <submittedName>
        <fullName evidence="2">Uncharacterized protein</fullName>
    </submittedName>
</protein>
<feature type="compositionally biased region" description="Polar residues" evidence="1">
    <location>
        <begin position="13"/>
        <end position="22"/>
    </location>
</feature>
<dbReference type="AlphaFoldDB" id="A0A4Y3PTH1"/>
<sequence length="101" mass="11163">MTQRKKDGPEVEVSQQAVKTESEQPQVQLIYVGPNLPGGRLMQYTVFRGGVPEYLTDLFEKQPAIRQLIVPVRDLAAAQAKTGTPGTLEHALYQQVKDGGR</sequence>
<organism evidence="2 3">
    <name type="scientific">Brevibacillus parabrevis</name>
    <dbReference type="NCBI Taxonomy" id="54914"/>
    <lineage>
        <taxon>Bacteria</taxon>
        <taxon>Bacillati</taxon>
        <taxon>Bacillota</taxon>
        <taxon>Bacilli</taxon>
        <taxon>Bacillales</taxon>
        <taxon>Paenibacillaceae</taxon>
        <taxon>Brevibacillus</taxon>
    </lineage>
</organism>
<dbReference type="RefSeq" id="WP_122965319.1">
    <property type="nucleotide sequence ID" value="NZ_BJMH01000037.1"/>
</dbReference>
<reference evidence="2 3" key="1">
    <citation type="submission" date="2019-06" db="EMBL/GenBank/DDBJ databases">
        <title>Whole genome shotgun sequence of Brevibacillus parabrevis NBRC 12334.</title>
        <authorList>
            <person name="Hosoyama A."/>
            <person name="Uohara A."/>
            <person name="Ohji S."/>
            <person name="Ichikawa N."/>
        </authorList>
    </citation>
    <scope>NUCLEOTIDE SEQUENCE [LARGE SCALE GENOMIC DNA]</scope>
    <source>
        <strain evidence="2 3">NBRC 12334</strain>
    </source>
</reference>
<evidence type="ECO:0000313" key="2">
    <source>
        <dbReference type="EMBL" id="GEB35306.1"/>
    </source>
</evidence>
<dbReference type="Proteomes" id="UP000316882">
    <property type="component" value="Unassembled WGS sequence"/>
</dbReference>
<proteinExistence type="predicted"/>
<keyword evidence="3" id="KW-1185">Reference proteome</keyword>
<gene>
    <name evidence="2" type="ORF">BPA01_48860</name>
</gene>
<evidence type="ECO:0000256" key="1">
    <source>
        <dbReference type="SAM" id="MobiDB-lite"/>
    </source>
</evidence>
<accession>A0A4Y3PTH1</accession>
<name>A0A4Y3PTH1_BREPA</name>
<comment type="caution">
    <text evidence="2">The sequence shown here is derived from an EMBL/GenBank/DDBJ whole genome shotgun (WGS) entry which is preliminary data.</text>
</comment>
<evidence type="ECO:0000313" key="3">
    <source>
        <dbReference type="Proteomes" id="UP000316882"/>
    </source>
</evidence>